<evidence type="ECO:0000259" key="7">
    <source>
        <dbReference type="PROSITE" id="PS51834"/>
    </source>
</evidence>
<keyword evidence="3" id="KW-0344">Guanine-nucleotide releasing factor</keyword>
<feature type="compositionally biased region" description="Polar residues" evidence="6">
    <location>
        <begin position="640"/>
        <end position="650"/>
    </location>
</feature>
<proteinExistence type="inferred from homology"/>
<evidence type="ECO:0000256" key="4">
    <source>
        <dbReference type="ARBA" id="ARBA00023006"/>
    </source>
</evidence>
<evidence type="ECO:0000256" key="2">
    <source>
        <dbReference type="ARBA" id="ARBA00022490"/>
    </source>
</evidence>
<keyword evidence="2" id="KW-0963">Cytoplasm</keyword>
<feature type="compositionally biased region" description="Acidic residues" evidence="6">
    <location>
        <begin position="510"/>
        <end position="521"/>
    </location>
</feature>
<feature type="compositionally biased region" description="Basic and acidic residues" evidence="6">
    <location>
        <begin position="911"/>
        <end position="934"/>
    </location>
</feature>
<evidence type="ECO:0000313" key="8">
    <source>
        <dbReference type="Proteomes" id="UP001652741"/>
    </source>
</evidence>
<feature type="compositionally biased region" description="Acidic residues" evidence="6">
    <location>
        <begin position="488"/>
        <end position="502"/>
    </location>
</feature>
<dbReference type="InterPro" id="IPR037520">
    <property type="entry name" value="Folliculin/SMCR8_longin"/>
</dbReference>
<feature type="region of interest" description="Disordered" evidence="6">
    <location>
        <begin position="635"/>
        <end position="659"/>
    </location>
</feature>
<evidence type="ECO:0000313" key="9">
    <source>
        <dbReference type="RefSeq" id="XP_045568560.1"/>
    </source>
</evidence>
<feature type="domain" description="UDENN FLCN/SMCR8-type" evidence="7">
    <location>
        <begin position="48"/>
        <end position="877"/>
    </location>
</feature>
<dbReference type="InterPro" id="IPR037521">
    <property type="entry name" value="FLCN/SMCR8_DENN"/>
</dbReference>
<organism evidence="8 9">
    <name type="scientific">Salmo salar</name>
    <name type="common">Atlantic salmon</name>
    <dbReference type="NCBI Taxonomy" id="8030"/>
    <lineage>
        <taxon>Eukaryota</taxon>
        <taxon>Metazoa</taxon>
        <taxon>Chordata</taxon>
        <taxon>Craniata</taxon>
        <taxon>Vertebrata</taxon>
        <taxon>Euteleostomi</taxon>
        <taxon>Actinopterygii</taxon>
        <taxon>Neopterygii</taxon>
        <taxon>Teleostei</taxon>
        <taxon>Protacanthopterygii</taxon>
        <taxon>Salmoniformes</taxon>
        <taxon>Salmonidae</taxon>
        <taxon>Salmoninae</taxon>
        <taxon>Salmo</taxon>
    </lineage>
</organism>
<feature type="region of interest" description="Disordered" evidence="6">
    <location>
        <begin position="949"/>
        <end position="1035"/>
    </location>
</feature>
<dbReference type="PROSITE" id="PS51834">
    <property type="entry name" value="DENN_FLCN_SMCR8"/>
    <property type="match status" value="1"/>
</dbReference>
<feature type="region of interest" description="Disordered" evidence="6">
    <location>
        <begin position="277"/>
        <end position="318"/>
    </location>
</feature>
<reference evidence="9" key="1">
    <citation type="submission" date="2025-08" db="UniProtKB">
        <authorList>
            <consortium name="RefSeq"/>
        </authorList>
    </citation>
    <scope>IDENTIFICATION</scope>
</reference>
<comment type="similarity">
    <text evidence="5">Belongs to the SMCR8 family.</text>
</comment>
<dbReference type="PANTHER" id="PTHR31334">
    <property type="entry name" value="SMITH-MAGENIS SYNDROME REGION GENE 8 PROTEIN"/>
    <property type="match status" value="1"/>
</dbReference>
<evidence type="ECO:0000256" key="1">
    <source>
        <dbReference type="ARBA" id="ARBA00004496"/>
    </source>
</evidence>
<feature type="compositionally biased region" description="Basic and acidic residues" evidence="6">
    <location>
        <begin position="474"/>
        <end position="487"/>
    </location>
</feature>
<keyword evidence="8" id="KW-1185">Reference proteome</keyword>
<dbReference type="PANTHER" id="PTHR31334:SF1">
    <property type="entry name" value="GUANINE NUCLEOTIDE EXCHANGE PROTEIN SMCR8"/>
    <property type="match status" value="1"/>
</dbReference>
<feature type="region of interest" description="Disordered" evidence="6">
    <location>
        <begin position="897"/>
        <end position="934"/>
    </location>
</feature>
<dbReference type="GeneID" id="123733189"/>
<dbReference type="Pfam" id="PF11704">
    <property type="entry name" value="Folliculin"/>
    <property type="match status" value="1"/>
</dbReference>
<gene>
    <name evidence="9" type="primary">LOC123733189</name>
</gene>
<dbReference type="Proteomes" id="UP001652741">
    <property type="component" value="Unplaced"/>
</dbReference>
<evidence type="ECO:0000256" key="6">
    <source>
        <dbReference type="SAM" id="MobiDB-lite"/>
    </source>
</evidence>
<protein>
    <submittedName>
        <fullName evidence="9">Guanine nucleotide exchange protein smcr8a</fullName>
    </submittedName>
</protein>
<keyword evidence="4" id="KW-0072">Autophagy</keyword>
<name>A0ABM3EBY2_SALSA</name>
<accession>A0ABM3EBY2</accession>
<dbReference type="RefSeq" id="XP_045568560.1">
    <property type="nucleotide sequence ID" value="XM_045712604.1"/>
</dbReference>
<feature type="region of interest" description="Disordered" evidence="6">
    <location>
        <begin position="463"/>
        <end position="556"/>
    </location>
</feature>
<evidence type="ECO:0000256" key="5">
    <source>
        <dbReference type="ARBA" id="ARBA00038137"/>
    </source>
</evidence>
<sequence>MIGAPDVVAFTKEDDFGEVGYPDPRVVPEEFSVPLFPSNNNANPWTKTSYAKFTKDFILISEFSEQVGPQPLLTIPDDPKVFGTFDLNYFSLRIMSVDYQASFVGHPTGSGYPRLSFVEDSRVVLGDSKEGAFAYVHHLTLYDLEARGFVRPFCMAYVSADERKIMQQFQELSLRFSRASELLKTGNRRAFARELQRKLRDLEYTRSVLQTQYTRSVLQTEEGLQREAGPQGCYSAHAVDKANELAAMEKSIFEHRDLLRQITSYLLRPRRDPHAAHCQHCVTESRKHRDSSPPGSDPGGEEEEEGERRRRRQSYTPQLMKGKPAKCFAKRLKNMTELCEEWFYEAAVELLAHTERCFRGDLCYLYTRRLDRALRRKQNVVNFLFEEELGEEEEEVAALGRIFCSLNHATGTDRRSRLIHTPSVALCPEPDLPEVYPLCPDNSAPQSDALAGDERLESSLSDLTVETQDQESSEENKDSFSSDRSGGEEEEEEEEEGQEEGDQTPVFLLETEEGGEGENEGGFERGAETGQRGAETGQRGAETGQRGAETVGPHGHGLLHVSGRRLPVQLFSHRHATCFWAAARLSTPPTGGQPGAPGHAVDPGGLRPGFPTLPEPRGWTGPARLLLGRCHLKGSDQDGSDCTTSASTGSERAGSPPGYGGVVVTLRQKKRAGQEALRFVRQYPFALHALWSLLSGRTLVVLGSEEGRVRRLVSALALYVPGPGRCGERVQPWLSCPFSLTDLQRWKLIGLQRVASPVGTSMLCSLSRYSRYISVLDADRKTLRCPGYRGTLLSNMADRRTRLRRGSTYFLHLQNVLSRLAARAFHLSFTHHLHLPISHRREQRQEVEERTRGFLRDQLGLGEDDCSVLMYLSQLITRHYLETDNILRPDHWGAVTPETGLDPTTGVLDGPRPDHWGRCNPRDGPRPDHWGRYNPRDGPRPDHWGCCNPRDGPRPDHWGAVTPETGLDPTTGGAVTPEQNLDPTTGGAVTPETGLDPTTGGAVTPETGLDPTTGGAVTPEQNLDPTTGGAARKRAPPSFTFNYTTSLLYKI</sequence>
<evidence type="ECO:0000256" key="3">
    <source>
        <dbReference type="ARBA" id="ARBA00022658"/>
    </source>
</evidence>
<comment type="subcellular location">
    <subcellularLocation>
        <location evidence="1">Cytoplasm</location>
    </subcellularLocation>
</comment>